<dbReference type="EMBL" id="KZ678428">
    <property type="protein sequence ID" value="PSR88505.1"/>
    <property type="molecule type" value="Genomic_DNA"/>
</dbReference>
<keyword evidence="2 7" id="KW-0812">Transmembrane</keyword>
<evidence type="ECO:0000256" key="2">
    <source>
        <dbReference type="ARBA" id="ARBA00022692"/>
    </source>
</evidence>
<evidence type="ECO:0000259" key="8">
    <source>
        <dbReference type="Pfam" id="PF20684"/>
    </source>
</evidence>
<keyword evidence="10" id="KW-1185">Reference proteome</keyword>
<evidence type="ECO:0000256" key="1">
    <source>
        <dbReference type="ARBA" id="ARBA00004141"/>
    </source>
</evidence>
<sequence>MGCVNHFNDNINVPDVLEASCKPETVKEAPDCCIAAWLLSAAYSIIVMTCTSTARHIWDVPLSAVNASWIKRSAVLGTIYGPAMWLAKTAILTMYLRLFGVKAWMRWCCYGGIIFLACAYWSLVPVSAVYNFPHGDEKWDLATDEKAAPAQSAFMVMGLIGVISDVYILILPWPILMTLHTSLRRKLALGVVFLTAIVGIASSCVVFALRVVLWRAKTEDSTWNVAASYLTTAVEMNVAVIVSCAPAAAAWWKHAVQESQWFSSLRSVFRTSKTHTLDTSASKSNLKSADPEPETGSNLNADCISLKSLQQESFPR</sequence>
<feature type="domain" description="Rhodopsin" evidence="8">
    <location>
        <begin position="33"/>
        <end position="250"/>
    </location>
</feature>
<evidence type="ECO:0000256" key="5">
    <source>
        <dbReference type="ARBA" id="ARBA00038359"/>
    </source>
</evidence>
<comment type="subcellular location">
    <subcellularLocation>
        <location evidence="1">Membrane</location>
        <topology evidence="1">Multi-pass membrane protein</topology>
    </subcellularLocation>
</comment>
<gene>
    <name evidence="9" type="ORF">BD289DRAFT_482107</name>
</gene>
<evidence type="ECO:0000256" key="7">
    <source>
        <dbReference type="SAM" id="Phobius"/>
    </source>
</evidence>
<reference evidence="9 10" key="1">
    <citation type="journal article" date="2018" name="Mycol. Prog.">
        <title>Coniella lustricola, a new species from submerged detritus.</title>
        <authorList>
            <person name="Raudabaugh D.B."/>
            <person name="Iturriaga T."/>
            <person name="Carver A."/>
            <person name="Mondo S."/>
            <person name="Pangilinan J."/>
            <person name="Lipzen A."/>
            <person name="He G."/>
            <person name="Amirebrahimi M."/>
            <person name="Grigoriev I.V."/>
            <person name="Miller A.N."/>
        </authorList>
    </citation>
    <scope>NUCLEOTIDE SEQUENCE [LARGE SCALE GENOMIC DNA]</scope>
    <source>
        <strain evidence="9 10">B22-T-1</strain>
    </source>
</reference>
<dbReference type="STRING" id="2025994.A0A2T3A9Z4"/>
<accession>A0A2T3A9Z4</accession>
<dbReference type="GO" id="GO:0016020">
    <property type="term" value="C:membrane"/>
    <property type="evidence" value="ECO:0007669"/>
    <property type="project" value="UniProtKB-SubCell"/>
</dbReference>
<keyword evidence="4 7" id="KW-0472">Membrane</keyword>
<proteinExistence type="inferred from homology"/>
<feature type="transmembrane region" description="Helical" evidence="7">
    <location>
        <begin position="32"/>
        <end position="54"/>
    </location>
</feature>
<keyword evidence="3 7" id="KW-1133">Transmembrane helix</keyword>
<dbReference type="InterPro" id="IPR049326">
    <property type="entry name" value="Rhodopsin_dom_fungi"/>
</dbReference>
<dbReference type="PANTHER" id="PTHR33048">
    <property type="entry name" value="PTH11-LIKE INTEGRAL MEMBRANE PROTEIN (AFU_ORTHOLOGUE AFUA_5G11245)"/>
    <property type="match status" value="1"/>
</dbReference>
<dbReference type="Proteomes" id="UP000241462">
    <property type="component" value="Unassembled WGS sequence"/>
</dbReference>
<evidence type="ECO:0000313" key="9">
    <source>
        <dbReference type="EMBL" id="PSR88505.1"/>
    </source>
</evidence>
<feature type="transmembrane region" description="Helical" evidence="7">
    <location>
        <begin position="187"/>
        <end position="209"/>
    </location>
</feature>
<feature type="transmembrane region" description="Helical" evidence="7">
    <location>
        <begin position="74"/>
        <end position="96"/>
    </location>
</feature>
<dbReference type="InterPro" id="IPR052337">
    <property type="entry name" value="SAT4-like"/>
</dbReference>
<organism evidence="9 10">
    <name type="scientific">Coniella lustricola</name>
    <dbReference type="NCBI Taxonomy" id="2025994"/>
    <lineage>
        <taxon>Eukaryota</taxon>
        <taxon>Fungi</taxon>
        <taxon>Dikarya</taxon>
        <taxon>Ascomycota</taxon>
        <taxon>Pezizomycotina</taxon>
        <taxon>Sordariomycetes</taxon>
        <taxon>Sordariomycetidae</taxon>
        <taxon>Diaporthales</taxon>
        <taxon>Schizoparmaceae</taxon>
        <taxon>Coniella</taxon>
    </lineage>
</organism>
<feature type="region of interest" description="Disordered" evidence="6">
    <location>
        <begin position="280"/>
        <end position="300"/>
    </location>
</feature>
<dbReference type="AlphaFoldDB" id="A0A2T3A9Z4"/>
<evidence type="ECO:0000256" key="3">
    <source>
        <dbReference type="ARBA" id="ARBA00022989"/>
    </source>
</evidence>
<feature type="transmembrane region" description="Helical" evidence="7">
    <location>
        <begin position="229"/>
        <end position="252"/>
    </location>
</feature>
<name>A0A2T3A9Z4_9PEZI</name>
<dbReference type="PANTHER" id="PTHR33048:SF47">
    <property type="entry name" value="INTEGRAL MEMBRANE PROTEIN-RELATED"/>
    <property type="match status" value="1"/>
</dbReference>
<dbReference type="Pfam" id="PF20684">
    <property type="entry name" value="Fung_rhodopsin"/>
    <property type="match status" value="1"/>
</dbReference>
<evidence type="ECO:0000256" key="4">
    <source>
        <dbReference type="ARBA" id="ARBA00023136"/>
    </source>
</evidence>
<comment type="similarity">
    <text evidence="5">Belongs to the SAT4 family.</text>
</comment>
<evidence type="ECO:0000256" key="6">
    <source>
        <dbReference type="SAM" id="MobiDB-lite"/>
    </source>
</evidence>
<evidence type="ECO:0000313" key="10">
    <source>
        <dbReference type="Proteomes" id="UP000241462"/>
    </source>
</evidence>
<dbReference type="InParanoid" id="A0A2T3A9Z4"/>
<feature type="transmembrane region" description="Helical" evidence="7">
    <location>
        <begin position="152"/>
        <end position="175"/>
    </location>
</feature>
<feature type="transmembrane region" description="Helical" evidence="7">
    <location>
        <begin position="108"/>
        <end position="132"/>
    </location>
</feature>
<dbReference type="OrthoDB" id="5244166at2759"/>
<protein>
    <recommendedName>
        <fullName evidence="8">Rhodopsin domain-containing protein</fullName>
    </recommendedName>
</protein>